<evidence type="ECO:0008006" key="3">
    <source>
        <dbReference type="Google" id="ProtNLM"/>
    </source>
</evidence>
<protein>
    <recommendedName>
        <fullName evidence="3">Toxin SymE-like domain-containing protein</fullName>
    </recommendedName>
</protein>
<dbReference type="EMBL" id="CP046401">
    <property type="protein sequence ID" value="QGY44834.1"/>
    <property type="molecule type" value="Genomic_DNA"/>
</dbReference>
<gene>
    <name evidence="1" type="ORF">GM418_14505</name>
</gene>
<dbReference type="AlphaFoldDB" id="A0A6I6K4C5"/>
<proteinExistence type="predicted"/>
<keyword evidence="2" id="KW-1185">Reference proteome</keyword>
<sequence>MKEKINPSFNDEKNSHQTLQKVLRVVNKPYQKTYTNGINIQGEYLKKFGFEKGDKVEVLVTENQIKISKIINPTEK</sequence>
<evidence type="ECO:0000313" key="1">
    <source>
        <dbReference type="EMBL" id="QGY44834.1"/>
    </source>
</evidence>
<evidence type="ECO:0000313" key="2">
    <source>
        <dbReference type="Proteomes" id="UP000428260"/>
    </source>
</evidence>
<dbReference type="RefSeq" id="WP_158867518.1">
    <property type="nucleotide sequence ID" value="NZ_CP046401.1"/>
</dbReference>
<accession>A0A6I6K4C5</accession>
<organism evidence="1 2">
    <name type="scientific">Maribellus comscasis</name>
    <dbReference type="NCBI Taxonomy" id="2681766"/>
    <lineage>
        <taxon>Bacteria</taxon>
        <taxon>Pseudomonadati</taxon>
        <taxon>Bacteroidota</taxon>
        <taxon>Bacteroidia</taxon>
        <taxon>Marinilabiliales</taxon>
        <taxon>Prolixibacteraceae</taxon>
        <taxon>Maribellus</taxon>
    </lineage>
</organism>
<dbReference type="KEGG" id="mcos:GM418_14505"/>
<dbReference type="Proteomes" id="UP000428260">
    <property type="component" value="Chromosome"/>
</dbReference>
<reference evidence="1 2" key="1">
    <citation type="submission" date="2019-11" db="EMBL/GenBank/DDBJ databases">
        <authorList>
            <person name="Zheng R.K."/>
            <person name="Sun C.M."/>
        </authorList>
    </citation>
    <scope>NUCLEOTIDE SEQUENCE [LARGE SCALE GENOMIC DNA]</scope>
    <source>
        <strain evidence="1 2">WC007</strain>
    </source>
</reference>
<name>A0A6I6K4C5_9BACT</name>